<name>A0AAW4RIN9_XANCI</name>
<reference evidence="1" key="1">
    <citation type="submission" date="2015-12" db="EMBL/GenBank/DDBJ databases">
        <authorList>
            <person name="Bansal K."/>
            <person name="Midha S."/>
            <person name="Patil P.B."/>
        </authorList>
    </citation>
    <scope>NUCLEOTIDE SEQUENCE</scope>
    <source>
        <strain evidence="1">LMG867</strain>
    </source>
</reference>
<protein>
    <recommendedName>
        <fullName evidence="3">Peptidase M1 membrane alanine aminopeptidase domain-containing protein</fullName>
    </recommendedName>
</protein>
<evidence type="ECO:0008006" key="3">
    <source>
        <dbReference type="Google" id="ProtNLM"/>
    </source>
</evidence>
<dbReference type="RefSeq" id="WP_089113550.1">
    <property type="nucleotide sequence ID" value="NZ_LOKL01000106.1"/>
</dbReference>
<dbReference type="EMBL" id="LOKL01000106">
    <property type="protein sequence ID" value="MBZ3924062.1"/>
    <property type="molecule type" value="Genomic_DNA"/>
</dbReference>
<evidence type="ECO:0000313" key="2">
    <source>
        <dbReference type="Proteomes" id="UP000825388"/>
    </source>
</evidence>
<proteinExistence type="predicted"/>
<dbReference type="AlphaFoldDB" id="A0AAW4RIN9"/>
<dbReference type="InterPro" id="IPR027268">
    <property type="entry name" value="Peptidase_M4/M1_CTD_sf"/>
</dbReference>
<dbReference type="Gene3D" id="1.10.390.10">
    <property type="entry name" value="Neutral Protease Domain 2"/>
    <property type="match status" value="1"/>
</dbReference>
<dbReference type="Proteomes" id="UP000825388">
    <property type="component" value="Unassembled WGS sequence"/>
</dbReference>
<gene>
    <name evidence="1" type="ORF">Xseb_08950</name>
</gene>
<organism evidence="1 2">
    <name type="scientific">Xanthomonas citri pv. sesbaniae</name>
    <dbReference type="NCBI Taxonomy" id="473425"/>
    <lineage>
        <taxon>Bacteria</taxon>
        <taxon>Pseudomonadati</taxon>
        <taxon>Pseudomonadota</taxon>
        <taxon>Gammaproteobacteria</taxon>
        <taxon>Lysobacterales</taxon>
        <taxon>Lysobacteraceae</taxon>
        <taxon>Xanthomonas</taxon>
    </lineage>
</organism>
<dbReference type="SUPFAM" id="SSF55486">
    <property type="entry name" value="Metalloproteases ('zincins'), catalytic domain"/>
    <property type="match status" value="1"/>
</dbReference>
<accession>A0AAW4RIN9</accession>
<sequence>MAWARQTYDALADAFGYLGRPSYTLLIRALDIPSFETGTARLGGGGALITVGGVFSEGYGVEAFHSLLVHEMAHQWTGQLTSGVEPWFAEGFNVFAESTVPCRASVMPWSACAARINTQLGDLYRSEGRRWSLQHINSAGFDQESVRRVPYARGLVYFAGVDAQLRQRSAGRRGLLMAMRPLFAARQAGGRFEQQDWEAFVARELGPQAVQTFRAVVIDGSEDAAMPEDLFGPQLRRVAHRWSTPQGDIDGYRWESVPQP</sequence>
<evidence type="ECO:0000313" key="1">
    <source>
        <dbReference type="EMBL" id="MBZ3924062.1"/>
    </source>
</evidence>
<comment type="caution">
    <text evidence="1">The sequence shown here is derived from an EMBL/GenBank/DDBJ whole genome shotgun (WGS) entry which is preliminary data.</text>
</comment>